<protein>
    <submittedName>
        <fullName evidence="6">LacI family transcriptional regulator</fullName>
    </submittedName>
</protein>
<dbReference type="PRINTS" id="PR00036">
    <property type="entry name" value="HTHLACI"/>
</dbReference>
<dbReference type="CDD" id="cd01392">
    <property type="entry name" value="HTH_LacI"/>
    <property type="match status" value="1"/>
</dbReference>
<dbReference type="Gene3D" id="1.10.260.40">
    <property type="entry name" value="lambda repressor-like DNA-binding domains"/>
    <property type="match status" value="1"/>
</dbReference>
<dbReference type="SMART" id="SM00354">
    <property type="entry name" value="HTH_LACI"/>
    <property type="match status" value="1"/>
</dbReference>
<proteinExistence type="predicted"/>
<dbReference type="Proteomes" id="UP000256519">
    <property type="component" value="Unassembled WGS sequence"/>
</dbReference>
<gene>
    <name evidence="6" type="ORF">C3744_18470</name>
</gene>
<dbReference type="GO" id="GO:0003700">
    <property type="term" value="F:DNA-binding transcription factor activity"/>
    <property type="evidence" value="ECO:0007669"/>
    <property type="project" value="TreeGrafter"/>
</dbReference>
<dbReference type="EMBL" id="PQWM01000022">
    <property type="protein sequence ID" value="RDZ12287.1"/>
    <property type="molecule type" value="Genomic_DNA"/>
</dbReference>
<evidence type="ECO:0000256" key="3">
    <source>
        <dbReference type="ARBA" id="ARBA00023125"/>
    </source>
</evidence>
<dbReference type="SUPFAM" id="SSF47413">
    <property type="entry name" value="lambda repressor-like DNA-binding domains"/>
    <property type="match status" value="1"/>
</dbReference>
<evidence type="ECO:0000256" key="4">
    <source>
        <dbReference type="ARBA" id="ARBA00023163"/>
    </source>
</evidence>
<dbReference type="AlphaFoldDB" id="A0A3D8WZG1"/>
<dbReference type="InterPro" id="IPR010982">
    <property type="entry name" value="Lambda_DNA-bd_dom_sf"/>
</dbReference>
<dbReference type="PROSITE" id="PS50932">
    <property type="entry name" value="HTH_LACI_2"/>
    <property type="match status" value="1"/>
</dbReference>
<keyword evidence="1" id="KW-0678">Repressor</keyword>
<feature type="domain" description="HTH lacI-type" evidence="5">
    <location>
        <begin position="3"/>
        <end position="57"/>
    </location>
</feature>
<keyword evidence="3" id="KW-0238">DNA-binding</keyword>
<dbReference type="RefSeq" id="WP_116075943.1">
    <property type="nucleotide sequence ID" value="NZ_CP187630.1"/>
</dbReference>
<evidence type="ECO:0000256" key="2">
    <source>
        <dbReference type="ARBA" id="ARBA00023015"/>
    </source>
</evidence>
<evidence type="ECO:0000313" key="7">
    <source>
        <dbReference type="Proteomes" id="UP000256519"/>
    </source>
</evidence>
<keyword evidence="2" id="KW-0805">Transcription regulation</keyword>
<dbReference type="Pfam" id="PF00356">
    <property type="entry name" value="LacI"/>
    <property type="match status" value="1"/>
</dbReference>
<comment type="caution">
    <text evidence="6">The sequence shown here is derived from an EMBL/GenBank/DDBJ whole genome shotgun (WGS) entry which is preliminary data.</text>
</comment>
<dbReference type="InterPro" id="IPR000843">
    <property type="entry name" value="HTH_LacI"/>
</dbReference>
<keyword evidence="4" id="KW-0804">Transcription</keyword>
<dbReference type="Gene3D" id="3.40.50.2300">
    <property type="match status" value="2"/>
</dbReference>
<dbReference type="CDD" id="cd06267">
    <property type="entry name" value="PBP1_LacI_sugar_binding-like"/>
    <property type="match status" value="1"/>
</dbReference>
<dbReference type="InterPro" id="IPR028082">
    <property type="entry name" value="Peripla_BP_I"/>
</dbReference>
<evidence type="ECO:0000313" key="6">
    <source>
        <dbReference type="EMBL" id="RDZ12287.1"/>
    </source>
</evidence>
<accession>A0A3D8WZG1</accession>
<dbReference type="PANTHER" id="PTHR30146">
    <property type="entry name" value="LACI-RELATED TRANSCRIPTIONAL REPRESSOR"/>
    <property type="match status" value="1"/>
</dbReference>
<dbReference type="Pfam" id="PF13377">
    <property type="entry name" value="Peripla_BP_3"/>
    <property type="match status" value="1"/>
</dbReference>
<dbReference type="InterPro" id="IPR046335">
    <property type="entry name" value="LacI/GalR-like_sensor"/>
</dbReference>
<organism evidence="6 7">
    <name type="scientific">Priestia megaterium</name>
    <name type="common">Bacillus megaterium</name>
    <dbReference type="NCBI Taxonomy" id="1404"/>
    <lineage>
        <taxon>Bacteria</taxon>
        <taxon>Bacillati</taxon>
        <taxon>Bacillota</taxon>
        <taxon>Bacilli</taxon>
        <taxon>Bacillales</taxon>
        <taxon>Bacillaceae</taxon>
        <taxon>Priestia</taxon>
    </lineage>
</organism>
<dbReference type="PANTHER" id="PTHR30146:SF148">
    <property type="entry name" value="HTH-TYPE TRANSCRIPTIONAL REPRESSOR PURR-RELATED"/>
    <property type="match status" value="1"/>
</dbReference>
<evidence type="ECO:0000259" key="5">
    <source>
        <dbReference type="PROSITE" id="PS50932"/>
    </source>
</evidence>
<dbReference type="PROSITE" id="PS00356">
    <property type="entry name" value="HTH_LACI_1"/>
    <property type="match status" value="1"/>
</dbReference>
<reference evidence="6 7" key="1">
    <citation type="journal article" date="2018" name="Appl. Environ. Microbiol.">
        <title>Antimicrobial susceptibility testing and tentative epidemiological cut-off values of five Bacillus species relevant for use as animal feed additives or for plant protection.</title>
        <authorList>
            <person name="Agerso Y."/>
            <person name="Stuer-Lauridsen B."/>
            <person name="Bjerre K."/>
            <person name="Jensen M.G."/>
            <person name="Johansen E."/>
            <person name="Bennedsen M."/>
            <person name="Brockmann E."/>
            <person name="Nielsen B."/>
        </authorList>
    </citation>
    <scope>NUCLEOTIDE SEQUENCE [LARGE SCALE GENOMIC DNA]</scope>
    <source>
        <strain evidence="6 7">CHCC20162</strain>
    </source>
</reference>
<sequence length="337" mass="37741">MGVTIKDIAKLANVSHTTVSRALNNSPLIKEKTKKKILDIANTLNYIPDYHAKNLVLQKSHTIGLFFTSMANGTSPSFLVDSIRGVSKVIDVQYNLFVRGIDDYDDYTYINNKRFDAIILMSQSDRDNTFIYNVVEKGIPLIVLNRQVDDSSIINILSNDKEGAYKAGEYLIELGHRHIAIIEGIEGFKSTQQRKEGFLNSLIDHNVSIRQEYMIQGNYDMQSGYEGMKALLRLKQPPTAVFCSNDDMAIGAMNAAFESGLHVPNDISIIGFDDIELAKYTTPSLTTVKRPIEKISMTGAEAVLSLMNKDDKNMLQNKVLINTELMVRQSVKSRSSM</sequence>
<dbReference type="GO" id="GO:0000976">
    <property type="term" value="F:transcription cis-regulatory region binding"/>
    <property type="evidence" value="ECO:0007669"/>
    <property type="project" value="TreeGrafter"/>
</dbReference>
<dbReference type="SUPFAM" id="SSF53822">
    <property type="entry name" value="Periplasmic binding protein-like I"/>
    <property type="match status" value="1"/>
</dbReference>
<name>A0A3D8WZG1_PRIMG</name>
<evidence type="ECO:0000256" key="1">
    <source>
        <dbReference type="ARBA" id="ARBA00022491"/>
    </source>
</evidence>